<evidence type="ECO:0000256" key="1">
    <source>
        <dbReference type="SAM" id="Phobius"/>
    </source>
</evidence>
<keyword evidence="1" id="KW-0472">Membrane</keyword>
<proteinExistence type="predicted"/>
<reference evidence="2" key="1">
    <citation type="journal article" date="2010" name="Science">
        <title>The genome of the Western clawed frog Xenopus tropicalis.</title>
        <authorList>
            <person name="Hellsten U."/>
            <person name="Harland R.M."/>
            <person name="Gilchrist M.J."/>
            <person name="Hendrix D."/>
            <person name="Jurka J."/>
            <person name="Kapitonov V."/>
            <person name="Ovcharenko I."/>
            <person name="Putnam N.H."/>
            <person name="Shu S."/>
            <person name="Taher L."/>
            <person name="Blitz I.L."/>
            <person name="Blumberg B."/>
            <person name="Dichmann D.S."/>
            <person name="Dubchak I."/>
            <person name="Amaya E."/>
            <person name="Detter J.C."/>
            <person name="Fletcher R."/>
            <person name="Gerhard D.S."/>
            <person name="Goodstein D."/>
            <person name="Graves T."/>
            <person name="Grigoriev I.V."/>
            <person name="Grimwood J."/>
            <person name="Kawashima T."/>
            <person name="Lindquist E."/>
            <person name="Lucas S.M."/>
            <person name="Mead P.E."/>
            <person name="Mitros T."/>
            <person name="Ogino H."/>
            <person name="Ohta Y."/>
            <person name="Poliakov A.V."/>
            <person name="Pollet N."/>
            <person name="Robert J."/>
            <person name="Salamov A."/>
            <person name="Sater A.K."/>
            <person name="Schmutz J."/>
            <person name="Terry A."/>
            <person name="Vize P.D."/>
            <person name="Warren W.C."/>
            <person name="Wells D."/>
            <person name="Wills A."/>
            <person name="Wilson R.K."/>
            <person name="Zimmerman L.B."/>
            <person name="Zorn A.M."/>
            <person name="Grainger R."/>
            <person name="Grammer T."/>
            <person name="Khokha M.K."/>
            <person name="Richardson P.M."/>
            <person name="Rokhsar D.S."/>
        </authorList>
    </citation>
    <scope>NUCLEOTIDE SEQUENCE [LARGE SCALE GENOMIC DNA]</scope>
    <source>
        <strain evidence="2">Nigerian</strain>
    </source>
</reference>
<gene>
    <name evidence="2" type="primary">prima1</name>
</gene>
<keyword evidence="1" id="KW-1133">Transmembrane helix</keyword>
<reference evidence="2" key="2">
    <citation type="submission" date="2021-03" db="UniProtKB">
        <authorList>
            <consortium name="Ensembl"/>
        </authorList>
    </citation>
    <scope>IDENTIFICATION</scope>
</reference>
<protein>
    <submittedName>
        <fullName evidence="2">Proline rich membrane anchor 1</fullName>
    </submittedName>
</protein>
<name>A0A803K3B7_XENTR</name>
<dbReference type="AlphaFoldDB" id="A0A803K3B7"/>
<dbReference type="InParanoid" id="A0A803K3B7"/>
<dbReference type="Ensembl" id="ENSXETT00000120404">
    <property type="protein sequence ID" value="ENSXETP00000114822"/>
    <property type="gene ID" value="ENSXETG00000041246"/>
</dbReference>
<dbReference type="GeneTree" id="ENSGT00390000006240"/>
<dbReference type="FunCoup" id="A0A803K3B7">
    <property type="interactions" value="8"/>
</dbReference>
<dbReference type="Bgee" id="ENSXETG00000041246">
    <property type="expression patterns" value="Expressed in liver and 3 other cell types or tissues"/>
</dbReference>
<dbReference type="Pfam" id="PF16101">
    <property type="entry name" value="PRIMA1"/>
    <property type="match status" value="1"/>
</dbReference>
<organism evidence="2">
    <name type="scientific">Xenopus tropicalis</name>
    <name type="common">Western clawed frog</name>
    <name type="synonym">Silurana tropicalis</name>
    <dbReference type="NCBI Taxonomy" id="8364"/>
    <lineage>
        <taxon>Eukaryota</taxon>
        <taxon>Metazoa</taxon>
        <taxon>Chordata</taxon>
        <taxon>Craniata</taxon>
        <taxon>Vertebrata</taxon>
        <taxon>Euteleostomi</taxon>
        <taxon>Amphibia</taxon>
        <taxon>Batrachia</taxon>
        <taxon>Anura</taxon>
        <taxon>Pipoidea</taxon>
        <taxon>Pipidae</taxon>
        <taxon>Xenopodinae</taxon>
        <taxon>Xenopus</taxon>
        <taxon>Silurana</taxon>
    </lineage>
</organism>
<evidence type="ECO:0000313" key="2">
    <source>
        <dbReference type="Ensembl" id="ENSXETP00000114822"/>
    </source>
</evidence>
<dbReference type="InterPro" id="IPR029659">
    <property type="entry name" value="PRIMA1"/>
</dbReference>
<sequence length="182" mass="19854">MHIGTSDPEKIQKKKMASSDSYSSILGRFTSTSPVTTGVNSARGVMQIRGTLLPGSFPLLLHCLTLPLLGLIQIAQSELQRTCSRSTAESLSSGCQKSCLCRPPPLLPPPPPPPPPPRLHPPNNGPPCIQEKTWWHFLVIIVAAVLLFVAVIMCYKAIKRKPMRKEENGTSRAEYAMSLETA</sequence>
<accession>A0A803K3B7</accession>
<feature type="transmembrane region" description="Helical" evidence="1">
    <location>
        <begin position="134"/>
        <end position="155"/>
    </location>
</feature>
<keyword evidence="1" id="KW-0812">Transmembrane</keyword>